<evidence type="ECO:0000313" key="6">
    <source>
        <dbReference type="Proteomes" id="UP000236291"/>
    </source>
</evidence>
<evidence type="ECO:0000313" key="5">
    <source>
        <dbReference type="EMBL" id="PNY02149.1"/>
    </source>
</evidence>
<sequence length="134" mass="15333">MEGERRKRKLLEEEEENDEEKMEKFFALIKNTRDLLSKPDKKVDEGKKEKSIWNPTFQLEDFIGCDELGKSNVSVSFTHDAVAGPSSEKEKEVMIIEKECVQEVAATTTVEAPADQIEDKEKISDNRLDLNLSL</sequence>
<dbReference type="GO" id="GO:0010112">
    <property type="term" value="P:regulation of systemic acquired resistance"/>
    <property type="evidence" value="ECO:0007669"/>
    <property type="project" value="InterPro"/>
</dbReference>
<dbReference type="InterPro" id="IPR031425">
    <property type="entry name" value="NPR1/NH1-interacting"/>
</dbReference>
<feature type="region of interest" description="Disordered" evidence="4">
    <location>
        <begin position="1"/>
        <end position="21"/>
    </location>
</feature>
<dbReference type="OrthoDB" id="1304316at2759"/>
<dbReference type="PANTHER" id="PTHR33669:SF26">
    <property type="entry name" value="PROTEIN NIM1-INTERACTING 3"/>
    <property type="match status" value="1"/>
</dbReference>
<evidence type="ECO:0000256" key="2">
    <source>
        <dbReference type="ARBA" id="ARBA00009937"/>
    </source>
</evidence>
<comment type="subcellular location">
    <subcellularLocation>
        <location evidence="1">Nucleus</location>
    </subcellularLocation>
</comment>
<organism evidence="5 6">
    <name type="scientific">Trifolium pratense</name>
    <name type="common">Red clover</name>
    <dbReference type="NCBI Taxonomy" id="57577"/>
    <lineage>
        <taxon>Eukaryota</taxon>
        <taxon>Viridiplantae</taxon>
        <taxon>Streptophyta</taxon>
        <taxon>Embryophyta</taxon>
        <taxon>Tracheophyta</taxon>
        <taxon>Spermatophyta</taxon>
        <taxon>Magnoliopsida</taxon>
        <taxon>eudicotyledons</taxon>
        <taxon>Gunneridae</taxon>
        <taxon>Pentapetalae</taxon>
        <taxon>rosids</taxon>
        <taxon>fabids</taxon>
        <taxon>Fabales</taxon>
        <taxon>Fabaceae</taxon>
        <taxon>Papilionoideae</taxon>
        <taxon>50 kb inversion clade</taxon>
        <taxon>NPAAA clade</taxon>
        <taxon>Hologalegina</taxon>
        <taxon>IRL clade</taxon>
        <taxon>Trifolieae</taxon>
        <taxon>Trifolium</taxon>
    </lineage>
</organism>
<dbReference type="Gramene" id="Tp57577_TGAC_v2_mRNA1643">
    <property type="protein sequence ID" value="Tp57577_TGAC_v2_mRNA1643"/>
    <property type="gene ID" value="Tp57577_TGAC_v2_gene1615"/>
</dbReference>
<keyword evidence="3" id="KW-0539">Nucleus</keyword>
<comment type="similarity">
    <text evidence="2">Belongs to the NPR1-interactor family.</text>
</comment>
<comment type="caution">
    <text evidence="5">The sequence shown here is derived from an EMBL/GenBank/DDBJ whole genome shotgun (WGS) entry which is preliminary data.</text>
</comment>
<evidence type="ECO:0000256" key="1">
    <source>
        <dbReference type="ARBA" id="ARBA00004123"/>
    </source>
</evidence>
<name>A0A2K3NGL0_TRIPR</name>
<reference evidence="5 6" key="2">
    <citation type="journal article" date="2017" name="Front. Plant Sci.">
        <title>Gene Classification and Mining of Molecular Markers Useful in Red Clover (Trifolium pratense) Breeding.</title>
        <authorList>
            <person name="Istvanek J."/>
            <person name="Dluhosova J."/>
            <person name="Dluhos P."/>
            <person name="Patkova L."/>
            <person name="Nedelnik J."/>
            <person name="Repkova J."/>
        </authorList>
    </citation>
    <scope>NUCLEOTIDE SEQUENCE [LARGE SCALE GENOMIC DNA]</scope>
    <source>
        <strain evidence="6">cv. Tatra</strain>
        <tissue evidence="5">Young leaves</tissue>
    </source>
</reference>
<dbReference type="Pfam" id="PF15699">
    <property type="entry name" value="NPR1_interact"/>
    <property type="match status" value="1"/>
</dbReference>
<dbReference type="EMBL" id="ASHM01020982">
    <property type="protein sequence ID" value="PNY02149.1"/>
    <property type="molecule type" value="Genomic_DNA"/>
</dbReference>
<protein>
    <submittedName>
        <fullName evidence="5">Uncharacterized protein</fullName>
    </submittedName>
</protein>
<evidence type="ECO:0000256" key="3">
    <source>
        <dbReference type="ARBA" id="ARBA00023242"/>
    </source>
</evidence>
<dbReference type="STRING" id="57577.A0A2K3NGL0"/>
<evidence type="ECO:0000256" key="4">
    <source>
        <dbReference type="SAM" id="MobiDB-lite"/>
    </source>
</evidence>
<dbReference type="AlphaFoldDB" id="A0A2K3NGL0"/>
<gene>
    <name evidence="5" type="ORF">L195_g025454</name>
</gene>
<proteinExistence type="inferred from homology"/>
<accession>A0A2K3NGL0</accession>
<dbReference type="Proteomes" id="UP000236291">
    <property type="component" value="Unassembled WGS sequence"/>
</dbReference>
<reference evidence="5 6" key="1">
    <citation type="journal article" date="2014" name="Am. J. Bot.">
        <title>Genome assembly and annotation for red clover (Trifolium pratense; Fabaceae).</title>
        <authorList>
            <person name="Istvanek J."/>
            <person name="Jaros M."/>
            <person name="Krenek A."/>
            <person name="Repkova J."/>
        </authorList>
    </citation>
    <scope>NUCLEOTIDE SEQUENCE [LARGE SCALE GENOMIC DNA]</scope>
    <source>
        <strain evidence="6">cv. Tatra</strain>
        <tissue evidence="5">Young leaves</tissue>
    </source>
</reference>
<dbReference type="PANTHER" id="PTHR33669">
    <property type="entry name" value="PROTEIN NEGATIVE REGULATOR OF RESISTANCE"/>
    <property type="match status" value="1"/>
</dbReference>
<dbReference type="GO" id="GO:0005634">
    <property type="term" value="C:nucleus"/>
    <property type="evidence" value="ECO:0007669"/>
    <property type="project" value="UniProtKB-SubCell"/>
</dbReference>